<sequence length="154" mass="17040">MNHSVHLASVEAVPTAVVREQVKPHELSKFVPAACGEVWSFVRAAGLPKPGRHVALYLKDHQVEVGAEVTEPFVGDDRVHYSQLPAGQVATTTHFGPYSGLGEAHDAVRRWCAENGQVPAGICWEIYGHWEEIWNADPSQIRTDVFYLLQEQAS</sequence>
<dbReference type="InterPro" id="IPR010499">
    <property type="entry name" value="AraC_E-bd"/>
</dbReference>
<comment type="caution">
    <text evidence="2">The sequence shown here is derived from an EMBL/GenBank/DDBJ whole genome shotgun (WGS) entry which is preliminary data.</text>
</comment>
<feature type="domain" description="AraC effector-binding" evidence="1">
    <location>
        <begin position="3"/>
        <end position="150"/>
    </location>
</feature>
<dbReference type="InterPro" id="IPR011256">
    <property type="entry name" value="Reg_factor_effector_dom_sf"/>
</dbReference>
<protein>
    <submittedName>
        <fullName evidence="2">GyrI-like domain-containing protein</fullName>
    </submittedName>
</protein>
<evidence type="ECO:0000313" key="3">
    <source>
        <dbReference type="Proteomes" id="UP001371305"/>
    </source>
</evidence>
<accession>A0ABU9ATF0</accession>
<dbReference type="Pfam" id="PF06445">
    <property type="entry name" value="GyrI-like"/>
    <property type="match status" value="1"/>
</dbReference>
<dbReference type="Gene3D" id="3.20.80.10">
    <property type="entry name" value="Regulatory factor, effector binding domain"/>
    <property type="match status" value="1"/>
</dbReference>
<dbReference type="SUPFAM" id="SSF55136">
    <property type="entry name" value="Probable bacterial effector-binding domain"/>
    <property type="match status" value="1"/>
</dbReference>
<reference evidence="2 3" key="1">
    <citation type="submission" date="2024-04" db="EMBL/GenBank/DDBJ databases">
        <title>Luteolibacter sp. isolated from soil.</title>
        <authorList>
            <person name="An J."/>
        </authorList>
    </citation>
    <scope>NUCLEOTIDE SEQUENCE [LARGE SCALE GENOMIC DNA]</scope>
    <source>
        <strain evidence="2 3">Y139</strain>
    </source>
</reference>
<dbReference type="EMBL" id="JBBUKT010000003">
    <property type="protein sequence ID" value="MEK7951024.1"/>
    <property type="molecule type" value="Genomic_DNA"/>
</dbReference>
<dbReference type="RefSeq" id="WP_341404626.1">
    <property type="nucleotide sequence ID" value="NZ_JBBUKT010000003.1"/>
</dbReference>
<evidence type="ECO:0000259" key="1">
    <source>
        <dbReference type="SMART" id="SM00871"/>
    </source>
</evidence>
<dbReference type="InterPro" id="IPR029442">
    <property type="entry name" value="GyrI-like"/>
</dbReference>
<gene>
    <name evidence="2" type="ORF">WKV53_10975</name>
</gene>
<keyword evidence="3" id="KW-1185">Reference proteome</keyword>
<proteinExistence type="predicted"/>
<name>A0ABU9ATF0_9BACT</name>
<evidence type="ECO:0000313" key="2">
    <source>
        <dbReference type="EMBL" id="MEK7951024.1"/>
    </source>
</evidence>
<dbReference type="SMART" id="SM00871">
    <property type="entry name" value="AraC_E_bind"/>
    <property type="match status" value="1"/>
</dbReference>
<organism evidence="2 3">
    <name type="scientific">Luteolibacter soli</name>
    <dbReference type="NCBI Taxonomy" id="3135280"/>
    <lineage>
        <taxon>Bacteria</taxon>
        <taxon>Pseudomonadati</taxon>
        <taxon>Verrucomicrobiota</taxon>
        <taxon>Verrucomicrobiia</taxon>
        <taxon>Verrucomicrobiales</taxon>
        <taxon>Verrucomicrobiaceae</taxon>
        <taxon>Luteolibacter</taxon>
    </lineage>
</organism>
<dbReference type="Proteomes" id="UP001371305">
    <property type="component" value="Unassembled WGS sequence"/>
</dbReference>